<keyword evidence="2" id="KW-0436">Ligase</keyword>
<name>A0ABV7AMJ9_9RHOB</name>
<dbReference type="PANTHER" id="PTHR43845:SF1">
    <property type="entry name" value="BLR5969 PROTEIN"/>
    <property type="match status" value="1"/>
</dbReference>
<sequence length="435" mass="47859">MTTIRDAERLPLSELASHVKGAWQAQRTYVAATSPFYQELWQGRTPPEDLRDLPELPLSDKMLLRLSQAASPPFGDYLAAPRRMVNRLHRTSGTTGQAMNLALSRHDAQITQEVGGRCHRAAGLTAEDTVVHCLNYQMWMGGLTDHMTLEATGAMVIPFGVGATELLVRTIREVGVTAISCTPSYPAVLERVIAEKFPGLKPRDLGLRLGLFGGEPGLDDPAFRARLRETWGMEPRNANYGVSDVFSNFAAECDHDTHLHFMAADVLHPELIDPDSEAPLPLEPGRRGELVLTHLVRDCQPLVRFRTGDIVEIAETEPCRCGRTGFRFSVVGRADDMVVVRGLNMFPSMVAAVINEFPELSGEYRIELDAPPPYNTLPVTVELAEGLHVVCDHLAQRVAQEIKARLGATARVTAAPAGSLPRSEGKTKRVIRSYE</sequence>
<evidence type="ECO:0000259" key="1">
    <source>
        <dbReference type="Pfam" id="PF14535"/>
    </source>
</evidence>
<keyword evidence="3" id="KW-1185">Reference proteome</keyword>
<organism evidence="2 3">
    <name type="scientific">Acidimangrovimonas pyrenivorans</name>
    <dbReference type="NCBI Taxonomy" id="2030798"/>
    <lineage>
        <taxon>Bacteria</taxon>
        <taxon>Pseudomonadati</taxon>
        <taxon>Pseudomonadota</taxon>
        <taxon>Alphaproteobacteria</taxon>
        <taxon>Rhodobacterales</taxon>
        <taxon>Paracoccaceae</taxon>
        <taxon>Acidimangrovimonas</taxon>
    </lineage>
</organism>
<dbReference type="PANTHER" id="PTHR43845">
    <property type="entry name" value="BLR5969 PROTEIN"/>
    <property type="match status" value="1"/>
</dbReference>
<feature type="domain" description="AMP-dependent ligase C-terminal" evidence="1">
    <location>
        <begin position="342"/>
        <end position="431"/>
    </location>
</feature>
<dbReference type="InterPro" id="IPR028154">
    <property type="entry name" value="AMP-dep_Lig_C"/>
</dbReference>
<dbReference type="Gene3D" id="3.30.300.30">
    <property type="match status" value="1"/>
</dbReference>
<dbReference type="Pfam" id="PF14535">
    <property type="entry name" value="AMP-binding_C_2"/>
    <property type="match status" value="1"/>
</dbReference>
<protein>
    <submittedName>
        <fullName evidence="2">Phenylacetate--CoA ligase family protein</fullName>
    </submittedName>
</protein>
<dbReference type="SUPFAM" id="SSF56801">
    <property type="entry name" value="Acetyl-CoA synthetase-like"/>
    <property type="match status" value="1"/>
</dbReference>
<gene>
    <name evidence="2" type="ORF">ACFOES_18190</name>
</gene>
<dbReference type="GO" id="GO:0016874">
    <property type="term" value="F:ligase activity"/>
    <property type="evidence" value="ECO:0007669"/>
    <property type="project" value="UniProtKB-KW"/>
</dbReference>
<dbReference type="Proteomes" id="UP001595443">
    <property type="component" value="Unassembled WGS sequence"/>
</dbReference>
<evidence type="ECO:0000313" key="2">
    <source>
        <dbReference type="EMBL" id="MFC2970031.1"/>
    </source>
</evidence>
<dbReference type="RefSeq" id="WP_377834793.1">
    <property type="nucleotide sequence ID" value="NZ_JBHRSK010000017.1"/>
</dbReference>
<accession>A0ABV7AMJ9</accession>
<dbReference type="Gene3D" id="3.40.50.12780">
    <property type="entry name" value="N-terminal domain of ligase-like"/>
    <property type="match status" value="1"/>
</dbReference>
<comment type="caution">
    <text evidence="2">The sequence shown here is derived from an EMBL/GenBank/DDBJ whole genome shotgun (WGS) entry which is preliminary data.</text>
</comment>
<evidence type="ECO:0000313" key="3">
    <source>
        <dbReference type="Proteomes" id="UP001595443"/>
    </source>
</evidence>
<dbReference type="InterPro" id="IPR042099">
    <property type="entry name" value="ANL_N_sf"/>
</dbReference>
<reference evidence="3" key="1">
    <citation type="journal article" date="2019" name="Int. J. Syst. Evol. Microbiol.">
        <title>The Global Catalogue of Microorganisms (GCM) 10K type strain sequencing project: providing services to taxonomists for standard genome sequencing and annotation.</title>
        <authorList>
            <consortium name="The Broad Institute Genomics Platform"/>
            <consortium name="The Broad Institute Genome Sequencing Center for Infectious Disease"/>
            <person name="Wu L."/>
            <person name="Ma J."/>
        </authorList>
    </citation>
    <scope>NUCLEOTIDE SEQUENCE [LARGE SCALE GENOMIC DNA]</scope>
    <source>
        <strain evidence="3">KCTC 62192</strain>
    </source>
</reference>
<dbReference type="EMBL" id="JBHRSK010000017">
    <property type="protein sequence ID" value="MFC2970031.1"/>
    <property type="molecule type" value="Genomic_DNA"/>
</dbReference>
<dbReference type="InterPro" id="IPR045851">
    <property type="entry name" value="AMP-bd_C_sf"/>
</dbReference>
<proteinExistence type="predicted"/>